<evidence type="ECO:0000313" key="2">
    <source>
        <dbReference type="Proteomes" id="UP000736787"/>
    </source>
</evidence>
<dbReference type="EMBL" id="RCMK01000546">
    <property type="protein sequence ID" value="KAG2922794.1"/>
    <property type="molecule type" value="Genomic_DNA"/>
</dbReference>
<evidence type="ECO:0000313" key="1">
    <source>
        <dbReference type="EMBL" id="KAG2922794.1"/>
    </source>
</evidence>
<organism evidence="1 2">
    <name type="scientific">Phytophthora cactorum</name>
    <dbReference type="NCBI Taxonomy" id="29920"/>
    <lineage>
        <taxon>Eukaryota</taxon>
        <taxon>Sar</taxon>
        <taxon>Stramenopiles</taxon>
        <taxon>Oomycota</taxon>
        <taxon>Peronosporomycetes</taxon>
        <taxon>Peronosporales</taxon>
        <taxon>Peronosporaceae</taxon>
        <taxon>Phytophthora</taxon>
    </lineage>
</organism>
<reference evidence="1" key="1">
    <citation type="submission" date="2018-10" db="EMBL/GenBank/DDBJ databases">
        <title>Effector identification in a new, highly contiguous assembly of the strawberry crown rot pathogen Phytophthora cactorum.</title>
        <authorList>
            <person name="Armitage A.D."/>
            <person name="Nellist C.F."/>
            <person name="Bates H."/>
            <person name="Vickerstaff R.J."/>
            <person name="Harrison R.J."/>
        </authorList>
    </citation>
    <scope>NUCLEOTIDE SEQUENCE</scope>
    <source>
        <strain evidence="1">4040</strain>
    </source>
</reference>
<accession>A0A8T1CM55</accession>
<dbReference type="Proteomes" id="UP000736787">
    <property type="component" value="Unassembled WGS sequence"/>
</dbReference>
<dbReference type="VEuPathDB" id="FungiDB:PC110_g10933"/>
<comment type="caution">
    <text evidence="1">The sequence shown here is derived from an EMBL/GenBank/DDBJ whole genome shotgun (WGS) entry which is preliminary data.</text>
</comment>
<protein>
    <submittedName>
        <fullName evidence="1">Uncharacterized protein</fullName>
    </submittedName>
</protein>
<gene>
    <name evidence="1" type="ORF">PC117_g15884</name>
</gene>
<proteinExistence type="predicted"/>
<name>A0A8T1CM55_9STRA</name>
<dbReference type="AlphaFoldDB" id="A0A8T1CM55"/>
<sequence length="110" mass="11933">MGTNVRVTSSPDYPTGYEGVIGLRQQLRTLITGTAADPLREAVTLTVFMEELRTSAARTEVFRVHPTSFEEAVNVGLNAEHNFRSAIPGWYTGNADSSSGRSGTDEPQLC</sequence>